<keyword evidence="3" id="KW-1185">Reference proteome</keyword>
<feature type="transmembrane region" description="Helical" evidence="1">
    <location>
        <begin position="60"/>
        <end position="81"/>
    </location>
</feature>
<feature type="transmembrane region" description="Helical" evidence="1">
    <location>
        <begin position="37"/>
        <end position="53"/>
    </location>
</feature>
<accession>A0A1H4UGP8</accession>
<evidence type="ECO:0000313" key="3">
    <source>
        <dbReference type="Proteomes" id="UP000182241"/>
    </source>
</evidence>
<keyword evidence="1" id="KW-0812">Transmembrane</keyword>
<dbReference type="Proteomes" id="UP000182241">
    <property type="component" value="Unassembled WGS sequence"/>
</dbReference>
<reference evidence="3" key="1">
    <citation type="submission" date="2016-10" db="EMBL/GenBank/DDBJ databases">
        <authorList>
            <person name="Varghese N."/>
            <person name="Submissions S."/>
        </authorList>
    </citation>
    <scope>NUCLEOTIDE SEQUENCE [LARGE SCALE GENOMIC DNA]</scope>
    <source>
        <strain evidence="3">DSM 44234</strain>
    </source>
</reference>
<gene>
    <name evidence="2" type="ORF">SAMN04489793_2894</name>
</gene>
<proteinExistence type="predicted"/>
<keyword evidence="1" id="KW-0472">Membrane</keyword>
<keyword evidence="1" id="KW-1133">Transmembrane helix</keyword>
<evidence type="ECO:0000313" key="2">
    <source>
        <dbReference type="EMBL" id="SEC67813.1"/>
    </source>
</evidence>
<dbReference type="EMBL" id="FNSA01000003">
    <property type="protein sequence ID" value="SEC67813.1"/>
    <property type="molecule type" value="Genomic_DNA"/>
</dbReference>
<name>A0A1H4UGP8_TSUTY</name>
<protein>
    <submittedName>
        <fullName evidence="2">Uncharacterized protein</fullName>
    </submittedName>
</protein>
<sequence>MTFPTSVLRRMALAGALTVGVGGTATSAIPGMEHWPPSAVAIIVAVTAFAGLLRKVLTVVLVAVGLTIAALLLDAATGGSVQDLLSGWISR</sequence>
<evidence type="ECO:0000256" key="1">
    <source>
        <dbReference type="SAM" id="Phobius"/>
    </source>
</evidence>
<dbReference type="AlphaFoldDB" id="A0A1H4UGP8"/>
<dbReference type="STRING" id="57704.SAMN04489793_2894"/>
<dbReference type="RefSeq" id="WP_068741708.1">
    <property type="nucleotide sequence ID" value="NZ_FNSA01000003.1"/>
</dbReference>
<organism evidence="2 3">
    <name type="scientific">Tsukamurella tyrosinosolvens</name>
    <dbReference type="NCBI Taxonomy" id="57704"/>
    <lineage>
        <taxon>Bacteria</taxon>
        <taxon>Bacillati</taxon>
        <taxon>Actinomycetota</taxon>
        <taxon>Actinomycetes</taxon>
        <taxon>Mycobacteriales</taxon>
        <taxon>Tsukamurellaceae</taxon>
        <taxon>Tsukamurella</taxon>
    </lineage>
</organism>